<protein>
    <submittedName>
        <fullName evidence="1">Uncharacterized protein</fullName>
    </submittedName>
</protein>
<dbReference type="EMBL" id="AJYB01000026">
    <property type="protein sequence ID" value="EIM06694.1"/>
    <property type="molecule type" value="Genomic_DNA"/>
</dbReference>
<sequence length="40" mass="4514">MNGLKGSLSEVQLVDERIVGKKPENISFAFDQHHDLRSAF</sequence>
<evidence type="ECO:0000313" key="2">
    <source>
        <dbReference type="Proteomes" id="UP000004725"/>
    </source>
</evidence>
<comment type="caution">
    <text evidence="1">The sequence shown here is derived from an EMBL/GenBank/DDBJ whole genome shotgun (WGS) entry which is preliminary data.</text>
</comment>
<gene>
    <name evidence="1" type="ORF">A1A1_09071</name>
</gene>
<dbReference type="RefSeq" id="WP_006829805.1">
    <property type="nucleotide sequence ID" value="NZ_AJYB01000026.1"/>
</dbReference>
<reference evidence="1 2" key="1">
    <citation type="journal article" date="2012" name="J. Bacteriol.">
        <title>Genome Sequence of the Antarctic Psychrophile Bacterium Planococcus antarcticus DSM 14505.</title>
        <authorList>
            <person name="Margolles A."/>
            <person name="Gueimonde M."/>
            <person name="Sanchez B."/>
        </authorList>
    </citation>
    <scope>NUCLEOTIDE SEQUENCE [LARGE SCALE GENOMIC DNA]</scope>
    <source>
        <strain evidence="1 2">DSM 14505</strain>
    </source>
</reference>
<organism evidence="1 2">
    <name type="scientific">Planococcus antarcticus DSM 14505</name>
    <dbReference type="NCBI Taxonomy" id="1185653"/>
    <lineage>
        <taxon>Bacteria</taxon>
        <taxon>Bacillati</taxon>
        <taxon>Bacillota</taxon>
        <taxon>Bacilli</taxon>
        <taxon>Bacillales</taxon>
        <taxon>Caryophanaceae</taxon>
        <taxon>Planococcus</taxon>
    </lineage>
</organism>
<dbReference type="Proteomes" id="UP000004725">
    <property type="component" value="Unassembled WGS sequence"/>
</dbReference>
<dbReference type="AlphaFoldDB" id="A0AA87ILL1"/>
<accession>A0AA87ILL1</accession>
<evidence type="ECO:0000313" key="1">
    <source>
        <dbReference type="EMBL" id="EIM06694.1"/>
    </source>
</evidence>
<proteinExistence type="predicted"/>
<name>A0AA87ILL1_9BACL</name>